<evidence type="ECO:0000256" key="2">
    <source>
        <dbReference type="ARBA" id="ARBA00007092"/>
    </source>
</evidence>
<feature type="binding site" evidence="7">
    <location>
        <position position="246"/>
    </location>
    <ligand>
        <name>Mg(2+)</name>
        <dbReference type="ChEBI" id="CHEBI:18420"/>
        <label>1</label>
    </ligand>
</feature>
<reference evidence="10 11" key="1">
    <citation type="submission" date="2019-03" db="EMBL/GenBank/DDBJ databases">
        <title>The genome sequence of Nitrosococcus wardiae strain D1FHST reveals the archetypal metabolic capacity of ammonia-oxidizing Gammaproteobacteria.</title>
        <authorList>
            <person name="Wang L."/>
            <person name="Lim C.K."/>
            <person name="Hanson T.E."/>
            <person name="Dang H."/>
            <person name="Klotz M.G."/>
        </authorList>
    </citation>
    <scope>NUCLEOTIDE SEQUENCE [LARGE SCALE GENOMIC DNA]</scope>
    <source>
        <strain evidence="10 11">D1FHS</strain>
    </source>
</reference>
<feature type="domain" description="Endonuclease/exonuclease/phosphatase" evidence="9">
    <location>
        <begin position="4"/>
        <end position="246"/>
    </location>
</feature>
<organism evidence="10 11">
    <name type="scientific">Nitrosococcus wardiae</name>
    <dbReference type="NCBI Taxonomy" id="1814290"/>
    <lineage>
        <taxon>Bacteria</taxon>
        <taxon>Pseudomonadati</taxon>
        <taxon>Pseudomonadota</taxon>
        <taxon>Gammaproteobacteria</taxon>
        <taxon>Chromatiales</taxon>
        <taxon>Chromatiaceae</taxon>
        <taxon>Nitrosococcus</taxon>
    </lineage>
</organism>
<evidence type="ECO:0000259" key="9">
    <source>
        <dbReference type="Pfam" id="PF03372"/>
    </source>
</evidence>
<dbReference type="EC" id="3.1.11.2" evidence="10"/>
<dbReference type="PROSITE" id="PS00726">
    <property type="entry name" value="AP_NUCLEASE_F1_1"/>
    <property type="match status" value="1"/>
</dbReference>
<feature type="active site" description="Proton donor/acceptor" evidence="6">
    <location>
        <position position="145"/>
    </location>
</feature>
<feature type="binding site" evidence="7">
    <location>
        <position position="245"/>
    </location>
    <ligand>
        <name>Mg(2+)</name>
        <dbReference type="ChEBI" id="CHEBI:18420"/>
        <label>1</label>
    </ligand>
</feature>
<evidence type="ECO:0000256" key="4">
    <source>
        <dbReference type="ARBA" id="ARBA00022801"/>
    </source>
</evidence>
<feature type="binding site" evidence="7">
    <location>
        <position position="7"/>
    </location>
    <ligand>
        <name>Mg(2+)</name>
        <dbReference type="ChEBI" id="CHEBI:18420"/>
        <label>1</label>
    </ligand>
</feature>
<dbReference type="Gene3D" id="3.60.10.10">
    <property type="entry name" value="Endonuclease/exonuclease/phosphatase"/>
    <property type="match status" value="1"/>
</dbReference>
<dbReference type="NCBIfam" id="TIGR00195">
    <property type="entry name" value="exoDNase_III"/>
    <property type="match status" value="1"/>
</dbReference>
<evidence type="ECO:0000256" key="3">
    <source>
        <dbReference type="ARBA" id="ARBA00022723"/>
    </source>
</evidence>
<dbReference type="GO" id="GO:0046872">
    <property type="term" value="F:metal ion binding"/>
    <property type="evidence" value="ECO:0007669"/>
    <property type="project" value="UniProtKB-KW"/>
</dbReference>
<evidence type="ECO:0000256" key="5">
    <source>
        <dbReference type="ARBA" id="ARBA00022842"/>
    </source>
</evidence>
<feature type="binding site" evidence="7">
    <location>
        <position position="147"/>
    </location>
    <ligand>
        <name>Mg(2+)</name>
        <dbReference type="ChEBI" id="CHEBI:18420"/>
        <label>1</label>
    </ligand>
</feature>
<sequence length="254" mass="29002">MKIATWNVNSLRVRLPQVVDWLEVHQPDILALQETKLSDEEFPQEAFGDRGYRAVYSGQKTYNGVAILCRQEPQDIVTDLPNLEDPQRRILGIRLGDICLLNLYVPNGSEVGSEKYVYKLDWLARVKDYLQEALAEYPKFIVLGDFNVAPGDGDVHNPEIWHETILCSTPEREALKKILDLGFHDSFRLFGQEGQSFSWWDYRGGAFRRNWGLRIDLILISKALVPKCTGCAIDKEPRCLQRPSDHAPVIATFA</sequence>
<dbReference type="InterPro" id="IPR004808">
    <property type="entry name" value="AP_endonuc_1"/>
</dbReference>
<dbReference type="Pfam" id="PF03372">
    <property type="entry name" value="Exo_endo_phos"/>
    <property type="match status" value="1"/>
</dbReference>
<comment type="cofactor">
    <cofactor evidence="7">
        <name>Mg(2+)</name>
        <dbReference type="ChEBI" id="CHEBI:18420"/>
    </cofactor>
    <cofactor evidence="7">
        <name>Mn(2+)</name>
        <dbReference type="ChEBI" id="CHEBI:29035"/>
    </cofactor>
    <text evidence="7">Probably binds two magnesium or manganese ions per subunit.</text>
</comment>
<dbReference type="PROSITE" id="PS51435">
    <property type="entry name" value="AP_NUCLEASE_F1_4"/>
    <property type="match status" value="1"/>
</dbReference>
<feature type="binding site" evidence="7">
    <location>
        <position position="34"/>
    </location>
    <ligand>
        <name>Mg(2+)</name>
        <dbReference type="ChEBI" id="CHEBI:18420"/>
        <label>1</label>
    </ligand>
</feature>
<dbReference type="PANTHER" id="PTHR43250">
    <property type="entry name" value="EXODEOXYRIBONUCLEASE III"/>
    <property type="match status" value="1"/>
</dbReference>
<dbReference type="GO" id="GO:0003677">
    <property type="term" value="F:DNA binding"/>
    <property type="evidence" value="ECO:0007669"/>
    <property type="project" value="InterPro"/>
</dbReference>
<dbReference type="GO" id="GO:0008311">
    <property type="term" value="F:double-stranded DNA 3'-5' DNA exonuclease activity"/>
    <property type="evidence" value="ECO:0007669"/>
    <property type="project" value="UniProtKB-EC"/>
</dbReference>
<dbReference type="KEGG" id="nwr:E3U44_02190"/>
<evidence type="ECO:0000256" key="1">
    <source>
        <dbReference type="ARBA" id="ARBA00001936"/>
    </source>
</evidence>
<keyword evidence="4 10" id="KW-0378">Hydrolase</keyword>
<keyword evidence="11" id="KW-1185">Reference proteome</keyword>
<evidence type="ECO:0000256" key="6">
    <source>
        <dbReference type="PIRSR" id="PIRSR604808-1"/>
    </source>
</evidence>
<dbReference type="PROSITE" id="PS00728">
    <property type="entry name" value="AP_NUCLEASE_F1_3"/>
    <property type="match status" value="1"/>
</dbReference>
<keyword evidence="5 7" id="KW-0460">Magnesium</keyword>
<accession>A0A4P7C3S6</accession>
<evidence type="ECO:0000256" key="7">
    <source>
        <dbReference type="PIRSR" id="PIRSR604808-2"/>
    </source>
</evidence>
<dbReference type="AlphaFoldDB" id="A0A4P7C3S6"/>
<feature type="site" description="Important for catalytic activity" evidence="8">
    <location>
        <position position="216"/>
    </location>
</feature>
<dbReference type="OrthoDB" id="9803914at2"/>
<keyword evidence="7" id="KW-0464">Manganese</keyword>
<dbReference type="InterPro" id="IPR020847">
    <property type="entry name" value="AP_endonuclease_F1_BS"/>
</dbReference>
<dbReference type="InterPro" id="IPR020848">
    <property type="entry name" value="AP_endonuclease_F1_CS"/>
</dbReference>
<dbReference type="CDD" id="cd09086">
    <property type="entry name" value="ExoIII-like_AP-endo"/>
    <property type="match status" value="1"/>
</dbReference>
<gene>
    <name evidence="10" type="primary">xth</name>
    <name evidence="10" type="ORF">E3U44_02190</name>
</gene>
<name>A0A4P7C3S6_9GAMM</name>
<dbReference type="GO" id="GO:0006281">
    <property type="term" value="P:DNA repair"/>
    <property type="evidence" value="ECO:0007669"/>
    <property type="project" value="InterPro"/>
</dbReference>
<dbReference type="GO" id="GO:0004519">
    <property type="term" value="F:endonuclease activity"/>
    <property type="evidence" value="ECO:0007669"/>
    <property type="project" value="InterPro"/>
</dbReference>
<comment type="cofactor">
    <cofactor evidence="1">
        <name>Mn(2+)</name>
        <dbReference type="ChEBI" id="CHEBI:29035"/>
    </cofactor>
</comment>
<dbReference type="SUPFAM" id="SSF56219">
    <property type="entry name" value="DNase I-like"/>
    <property type="match status" value="1"/>
</dbReference>
<dbReference type="Proteomes" id="UP000294325">
    <property type="component" value="Chromosome"/>
</dbReference>
<dbReference type="RefSeq" id="WP_134359634.1">
    <property type="nucleotide sequence ID" value="NZ_CP038033.1"/>
</dbReference>
<feature type="active site" evidence="6">
    <location>
        <position position="104"/>
    </location>
</feature>
<proteinExistence type="inferred from homology"/>
<evidence type="ECO:0000313" key="10">
    <source>
        <dbReference type="EMBL" id="QBQ56420.1"/>
    </source>
</evidence>
<keyword evidence="3 7" id="KW-0479">Metal-binding</keyword>
<dbReference type="PANTHER" id="PTHR43250:SF2">
    <property type="entry name" value="EXODEOXYRIBONUCLEASE III"/>
    <property type="match status" value="1"/>
</dbReference>
<feature type="site" description="Interaction with DNA substrate" evidence="8">
    <location>
        <position position="246"/>
    </location>
</feature>
<feature type="binding site" evidence="7">
    <location>
        <position position="145"/>
    </location>
    <ligand>
        <name>Mg(2+)</name>
        <dbReference type="ChEBI" id="CHEBI:18420"/>
        <label>1</label>
    </ligand>
</feature>
<protein>
    <submittedName>
        <fullName evidence="10">Exodeoxyribonuclease III</fullName>
        <ecNumber evidence="10">3.1.11.2</ecNumber>
    </submittedName>
</protein>
<evidence type="ECO:0000313" key="11">
    <source>
        <dbReference type="Proteomes" id="UP000294325"/>
    </source>
</evidence>
<dbReference type="InterPro" id="IPR037493">
    <property type="entry name" value="ExoIII-like"/>
</dbReference>
<feature type="active site" description="Proton acceptor" evidence="6">
    <location>
        <position position="246"/>
    </location>
</feature>
<dbReference type="InterPro" id="IPR036691">
    <property type="entry name" value="Endo/exonu/phosph_ase_sf"/>
</dbReference>
<dbReference type="EMBL" id="CP038033">
    <property type="protein sequence ID" value="QBQ56420.1"/>
    <property type="molecule type" value="Genomic_DNA"/>
</dbReference>
<feature type="site" description="Transition state stabilizer" evidence="8">
    <location>
        <position position="147"/>
    </location>
</feature>
<comment type="similarity">
    <text evidence="2">Belongs to the DNA repair enzymes AP/ExoA family.</text>
</comment>
<dbReference type="InterPro" id="IPR005135">
    <property type="entry name" value="Endo/exonuclease/phosphatase"/>
</dbReference>
<evidence type="ECO:0000256" key="8">
    <source>
        <dbReference type="PIRSR" id="PIRSR604808-3"/>
    </source>
</evidence>
<dbReference type="NCBIfam" id="TIGR00633">
    <property type="entry name" value="xth"/>
    <property type="match status" value="1"/>
</dbReference>